<proteinExistence type="predicted"/>
<evidence type="ECO:0000313" key="2">
    <source>
        <dbReference type="EMBL" id="OMJ13471.1"/>
    </source>
</evidence>
<reference evidence="2 3" key="1">
    <citation type="submission" date="2017-01" db="EMBL/GenBank/DDBJ databases">
        <authorList>
            <person name="Mah S.A."/>
            <person name="Swanson W.J."/>
            <person name="Moy G.W."/>
            <person name="Vacquier V.D."/>
        </authorList>
    </citation>
    <scope>NUCLEOTIDE SEQUENCE [LARGE SCALE GENOMIC DNA]</scope>
    <source>
        <strain evidence="2 3">GSMNP</strain>
    </source>
</reference>
<evidence type="ECO:0000313" key="3">
    <source>
        <dbReference type="Proteomes" id="UP000187283"/>
    </source>
</evidence>
<feature type="chain" id="PRO_5010203493" evidence="1">
    <location>
        <begin position="20"/>
        <end position="68"/>
    </location>
</feature>
<keyword evidence="1" id="KW-0732">Signal</keyword>
<dbReference type="AlphaFoldDB" id="A0A1R1XFR8"/>
<accession>A0A1R1XFR8</accession>
<keyword evidence="3" id="KW-1185">Reference proteome</keyword>
<dbReference type="EMBL" id="LSSN01003474">
    <property type="protein sequence ID" value="OMJ13471.1"/>
    <property type="molecule type" value="Genomic_DNA"/>
</dbReference>
<comment type="caution">
    <text evidence="2">The sequence shown here is derived from an EMBL/GenBank/DDBJ whole genome shotgun (WGS) entry which is preliminary data.</text>
</comment>
<protein>
    <submittedName>
        <fullName evidence="2">Uncharacterized protein</fullName>
    </submittedName>
</protein>
<gene>
    <name evidence="2" type="ORF">AYI70_g8473</name>
</gene>
<sequence length="68" mass="7967">MWSIIRPTVLLLYLDPVELLTFASWNPVPSFRLGNRSLFANSSVWEVHICDQKLKFITIFGTPRDYPR</sequence>
<dbReference type="Proteomes" id="UP000187283">
    <property type="component" value="Unassembled WGS sequence"/>
</dbReference>
<organism evidence="2 3">
    <name type="scientific">Smittium culicis</name>
    <dbReference type="NCBI Taxonomy" id="133412"/>
    <lineage>
        <taxon>Eukaryota</taxon>
        <taxon>Fungi</taxon>
        <taxon>Fungi incertae sedis</taxon>
        <taxon>Zoopagomycota</taxon>
        <taxon>Kickxellomycotina</taxon>
        <taxon>Harpellomycetes</taxon>
        <taxon>Harpellales</taxon>
        <taxon>Legeriomycetaceae</taxon>
        <taxon>Smittium</taxon>
    </lineage>
</organism>
<name>A0A1R1XFR8_9FUNG</name>
<feature type="signal peptide" evidence="1">
    <location>
        <begin position="1"/>
        <end position="19"/>
    </location>
</feature>
<evidence type="ECO:0000256" key="1">
    <source>
        <dbReference type="SAM" id="SignalP"/>
    </source>
</evidence>